<sequence length="108" mass="12721">MIIWGSRGQNVVLGVREHRDCEKCQTNRPFRLMLQYRYGHLYYVFRWVTQKQYFLACDVCKRGWKLDTKKVESDLKANPIPFGDRYGWAALLVIIALVAIVAQFSQPH</sequence>
<dbReference type="RefSeq" id="WP_126674268.1">
    <property type="nucleotide sequence ID" value="NZ_RYZR01000006.1"/>
</dbReference>
<keyword evidence="1" id="KW-0472">Membrane</keyword>
<reference evidence="2 3" key="1">
    <citation type="submission" date="2018-12" db="EMBL/GenBank/DDBJ databases">
        <title>Dyella dinghuensis sp. nov. DHOA06 and Dyella choica sp. nov. 4M-K27, isolated from forest soil.</title>
        <authorList>
            <person name="Qiu L.-H."/>
            <person name="Gao Z.-H."/>
        </authorList>
    </citation>
    <scope>NUCLEOTIDE SEQUENCE [LARGE SCALE GENOMIC DNA]</scope>
    <source>
        <strain evidence="2 3">DHOA06</strain>
    </source>
</reference>
<protein>
    <recommendedName>
        <fullName evidence="4">Zinc-ribbon domain-containing protein</fullName>
    </recommendedName>
</protein>
<keyword evidence="1" id="KW-0812">Transmembrane</keyword>
<evidence type="ECO:0000313" key="2">
    <source>
        <dbReference type="EMBL" id="RUL63333.1"/>
    </source>
</evidence>
<gene>
    <name evidence="2" type="ORF">EKH79_13145</name>
</gene>
<organism evidence="2 3">
    <name type="scientific">Dyella dinghuensis</name>
    <dbReference type="NCBI Taxonomy" id="1920169"/>
    <lineage>
        <taxon>Bacteria</taxon>
        <taxon>Pseudomonadati</taxon>
        <taxon>Pseudomonadota</taxon>
        <taxon>Gammaproteobacteria</taxon>
        <taxon>Lysobacterales</taxon>
        <taxon>Rhodanobacteraceae</taxon>
        <taxon>Dyella</taxon>
    </lineage>
</organism>
<dbReference type="AlphaFoldDB" id="A0A432LS75"/>
<comment type="caution">
    <text evidence="2">The sequence shown here is derived from an EMBL/GenBank/DDBJ whole genome shotgun (WGS) entry which is preliminary data.</text>
</comment>
<dbReference type="OrthoDB" id="160187at2"/>
<accession>A0A432LS75</accession>
<proteinExistence type="predicted"/>
<evidence type="ECO:0000313" key="3">
    <source>
        <dbReference type="Proteomes" id="UP000267077"/>
    </source>
</evidence>
<name>A0A432LS75_9GAMM</name>
<dbReference type="Proteomes" id="UP000267077">
    <property type="component" value="Unassembled WGS sequence"/>
</dbReference>
<feature type="transmembrane region" description="Helical" evidence="1">
    <location>
        <begin position="86"/>
        <end position="105"/>
    </location>
</feature>
<keyword evidence="1" id="KW-1133">Transmembrane helix</keyword>
<dbReference type="EMBL" id="RYZR01000006">
    <property type="protein sequence ID" value="RUL63333.1"/>
    <property type="molecule type" value="Genomic_DNA"/>
</dbReference>
<evidence type="ECO:0000256" key="1">
    <source>
        <dbReference type="SAM" id="Phobius"/>
    </source>
</evidence>
<keyword evidence="3" id="KW-1185">Reference proteome</keyword>
<evidence type="ECO:0008006" key="4">
    <source>
        <dbReference type="Google" id="ProtNLM"/>
    </source>
</evidence>